<keyword evidence="2" id="KW-0472">Membrane</keyword>
<evidence type="ECO:0000313" key="3">
    <source>
        <dbReference type="EMBL" id="WEK13645.1"/>
    </source>
</evidence>
<gene>
    <name evidence="3" type="ORF">P0Y48_00090</name>
</gene>
<keyword evidence="2" id="KW-1133">Transmembrane helix</keyword>
<feature type="transmembrane region" description="Helical" evidence="2">
    <location>
        <begin position="28"/>
        <end position="49"/>
    </location>
</feature>
<keyword evidence="2" id="KW-0812">Transmembrane</keyword>
<dbReference type="AlphaFoldDB" id="A0AAJ5W139"/>
<reference evidence="3" key="1">
    <citation type="submission" date="2023-03" db="EMBL/GenBank/DDBJ databases">
        <title>Andean soil-derived lignocellulolytic bacterial consortium as a source of novel taxa and putative plastic-active enzymes.</title>
        <authorList>
            <person name="Diaz-Garcia L."/>
            <person name="Chuvochina M."/>
            <person name="Feuerriegel G."/>
            <person name="Bunk B."/>
            <person name="Sproer C."/>
            <person name="Streit W.R."/>
            <person name="Rodriguez L.M."/>
            <person name="Overmann J."/>
            <person name="Jimenez D.J."/>
        </authorList>
    </citation>
    <scope>NUCLEOTIDE SEQUENCE</scope>
    <source>
        <strain evidence="3">MAG 4610</strain>
    </source>
</reference>
<feature type="transmembrane region" description="Helical" evidence="2">
    <location>
        <begin position="69"/>
        <end position="90"/>
    </location>
</feature>
<dbReference type="EMBL" id="CP119321">
    <property type="protein sequence ID" value="WEK13645.1"/>
    <property type="molecule type" value="Genomic_DNA"/>
</dbReference>
<accession>A0AAJ5W139</accession>
<organism evidence="3 4">
    <name type="scientific">Candidatus Microbacterium phytovorans</name>
    <dbReference type="NCBI Taxonomy" id="3121374"/>
    <lineage>
        <taxon>Bacteria</taxon>
        <taxon>Bacillati</taxon>
        <taxon>Actinomycetota</taxon>
        <taxon>Actinomycetes</taxon>
        <taxon>Micrococcales</taxon>
        <taxon>Microbacteriaceae</taxon>
        <taxon>Microbacterium</taxon>
    </lineage>
</organism>
<protein>
    <submittedName>
        <fullName evidence="3">Uncharacterized protein</fullName>
    </submittedName>
</protein>
<evidence type="ECO:0000313" key="4">
    <source>
        <dbReference type="Proteomes" id="UP001213972"/>
    </source>
</evidence>
<evidence type="ECO:0000256" key="1">
    <source>
        <dbReference type="SAM" id="MobiDB-lite"/>
    </source>
</evidence>
<name>A0AAJ5W139_9MICO</name>
<evidence type="ECO:0000256" key="2">
    <source>
        <dbReference type="SAM" id="Phobius"/>
    </source>
</evidence>
<sequence length="100" mass="10274">MSDDTLPLASEPPVETGDPQPPRPRTRWAGIVWGLAFGAIAAGGIWLSSGLERLDGLSAWLLDLGTGAAIGYGLLTVGGLLLVGGIAGLLRRAQLAASRR</sequence>
<proteinExistence type="predicted"/>
<dbReference type="Proteomes" id="UP001213972">
    <property type="component" value="Chromosome"/>
</dbReference>
<feature type="region of interest" description="Disordered" evidence="1">
    <location>
        <begin position="1"/>
        <end position="25"/>
    </location>
</feature>